<feature type="region of interest" description="Disordered" evidence="1">
    <location>
        <begin position="776"/>
        <end position="817"/>
    </location>
</feature>
<feature type="compositionally biased region" description="Low complexity" evidence="1">
    <location>
        <begin position="595"/>
        <end position="606"/>
    </location>
</feature>
<proteinExistence type="predicted"/>
<evidence type="ECO:0000313" key="3">
    <source>
        <dbReference type="EMBL" id="GBE60947.1"/>
    </source>
</evidence>
<feature type="compositionally biased region" description="Basic and acidic residues" evidence="1">
    <location>
        <begin position="734"/>
        <end position="744"/>
    </location>
</feature>
<dbReference type="RefSeq" id="XP_028867190.1">
    <property type="nucleotide sequence ID" value="XM_029011357.1"/>
</dbReference>
<feature type="compositionally biased region" description="Basic and acidic residues" evidence="1">
    <location>
        <begin position="776"/>
        <end position="813"/>
    </location>
</feature>
<name>A0A2H6KD78_9APIC</name>
<evidence type="ECO:0000256" key="2">
    <source>
        <dbReference type="SAM" id="Phobius"/>
    </source>
</evidence>
<dbReference type="GeneID" id="39874717"/>
<keyword evidence="2" id="KW-0472">Membrane</keyword>
<feature type="compositionally biased region" description="Polar residues" evidence="1">
    <location>
        <begin position="644"/>
        <end position="660"/>
    </location>
</feature>
<feature type="transmembrane region" description="Helical" evidence="2">
    <location>
        <begin position="1655"/>
        <end position="1676"/>
    </location>
</feature>
<sequence>MPPSHHAPAFITSQTPGLTDALARRFPFPSASHFVACSRSVPSGLTTLSFTSFQPVHKIESELSPLLTAVSNFYGRLCFYQTPWTYKTKDAKTIADALLECVPRFLAAIYYLEYSVNPTFKPLGGGWWEKNWLGYNANTYDGGDLANYLHAQSSDNYSGLIPGGFNYGEVKYKRFWNTGYPQGAEMSLDLEKIVDKRTYYNFFRSVFVSSVIGESANRKDNAANSLVLVRTFCDIVLEEAKKSNNGGELITALNDDLNSHVYSSGRSICWKDLHSHCTKLRSQFDRFLAEKRFDFTGQVTKVSDLNKEELAKKTADWLRGNVTKVRKHLVNIKENTEKYLGAYFTKNLFPYGFTFRDRFQISETDAKKLPTELYNVISELHRSRDGGLDRLVEILEGKYTETCKKSEVPPVTVPEAPKEIVPEKQPPVLPPQKPEVPPAKEPEGNQDQGKKAEGAQNQGKKADASANLNNGQSADTSAGTSVVTSTAAAPPPGGGGASDPQGTAVTVSTAQDQAGKNSSLPLPKGDQGPQGPPVPAAPASSQVPGTSVADSAPTQSPGAEGAPGPEGSKGDQGKQGPDGKVPPASPKSTITPGNQVAQAQQIVTQAEPPPLPASPGPSGPPGPPVQGSAADSPSGQKPGAAQGNALTQPTSVSGSNADTTGGQGSGHQGSQDVTQPTSQAPGQATSSGATAPAGTAPGGGGGGSGAPGGGGGSGPAVPPPPPCIEPSNENFLKYPREKFCERQKTPKYVMDNYEKQKEQHERRQKVLEDLFRRVAEQKEKDAELRKQEEEEYRRQQKEAEERKKQEEENERKKQMAVAAKHPLMPAPNYYRNQRPHYYDTPEYTSSVMASFADQGGPMLEGFLGPGADFGDSPVDGAEVSAVDAEVMDNHHDPVVADIVYSDVVDVEESVVNDFDQPVAYDLDGAPVHNLEKPREGELKISPAFFGDVVEDEVDPILQKQQAAENLYWETKQKMLGDHISQRNRLRARQKQDTAEIKKYEDYEREKLEKALQKIKENAEQNELIAKGLDGDVFAHLQGDEVKDLDDQLIVKFDGYVAGHDSEIEQQRRKIAEIEDAHYQHSEKERRREKENKRFLHNLTEYANSVNDYGVESFDIVGAPPRKTPDPFEIDIHVPKRAVTDTSYDINLDYDLSPPPSARPIDPINPYTPTSLNVGEPEPLPDLKDRFVTPYVTEAKPINFCTPTWLTQTSNDGSADIPETELFPSEAPRTVRDMLIWLAGLQHKKHQETLKECITNAFKRGDDDASSPTLPVNDSHINPKHVVDTLQLAAAFVASVLTSIEPNWRVAVSSVTSASKDSDQSKDPDCCALLCQLRDYAYACYHQLEFLKSQCSRGARNGGWQDCEYGLHVSVSDSPLQAFLTDATASKFKTYPFDPCNICLRSRVNMGFRKDDLPASQQIGKHISTILTPTCGGEDPLLTLSSHLNCLTRRTPRTTGELVSFFHNFGNSLHDVSSQLSKLGSALTTRHDHCPDWDRLIDADLRAVRDLRGPQLHNSGHSHLNTLSTLLPCAINSVNCPQHILPITYRAYALYAPSFTHTYLSWAVYLADRLWESLEMLWRDFERLHCHDAKPKSLHQCDKAMPLLYTHGFTPPEGTSQPSFTCSKVIDKLKEVVAGEPIASLMTAMDEFLHRVREPFIYTQLTLWSVAMIFLAHTMLYRMDVLRIRSHLLRSKASHLIDVKALLTKGRKMLSLYRDVDYFDDPVGWIGL</sequence>
<reference evidence="3 4" key="1">
    <citation type="journal article" date="2017" name="BMC Genomics">
        <title>Whole-genome assembly of Babesia ovata and comparative genomics between closely related pathogens.</title>
        <authorList>
            <person name="Yamagishi J."/>
            <person name="Asada M."/>
            <person name="Hakimi H."/>
            <person name="Tanaka T.Q."/>
            <person name="Sugimoto C."/>
            <person name="Kawazu S."/>
        </authorList>
    </citation>
    <scope>NUCLEOTIDE SEQUENCE [LARGE SCALE GENOMIC DNA]</scope>
    <source>
        <strain evidence="3 4">Miyake</strain>
    </source>
</reference>
<keyword evidence="4" id="KW-1185">Reference proteome</keyword>
<accession>A0A2H6KD78</accession>
<feature type="compositionally biased region" description="Polar residues" evidence="1">
    <location>
        <begin position="505"/>
        <end position="520"/>
    </location>
</feature>
<feature type="compositionally biased region" description="Basic and acidic residues" evidence="1">
    <location>
        <begin position="752"/>
        <end position="763"/>
    </location>
</feature>
<feature type="compositionally biased region" description="Gly residues" evidence="1">
    <location>
        <begin position="696"/>
        <end position="714"/>
    </location>
</feature>
<feature type="region of interest" description="Disordered" evidence="1">
    <location>
        <begin position="409"/>
        <end position="763"/>
    </location>
</feature>
<dbReference type="CDD" id="cd22249">
    <property type="entry name" value="UDM1_RNF168_RNF169-like"/>
    <property type="match status" value="1"/>
</dbReference>
<feature type="compositionally biased region" description="Basic and acidic residues" evidence="1">
    <location>
        <begin position="438"/>
        <end position="453"/>
    </location>
</feature>
<feature type="compositionally biased region" description="Pro residues" evidence="1">
    <location>
        <begin position="424"/>
        <end position="437"/>
    </location>
</feature>
<gene>
    <name evidence="3" type="ORF">BOVATA_024400</name>
</gene>
<feature type="compositionally biased region" description="Low complexity" evidence="1">
    <location>
        <begin position="684"/>
        <end position="695"/>
    </location>
</feature>
<evidence type="ECO:0000256" key="1">
    <source>
        <dbReference type="SAM" id="MobiDB-lite"/>
    </source>
</evidence>
<dbReference type="EMBL" id="BDSA01000002">
    <property type="protein sequence ID" value="GBE60947.1"/>
    <property type="molecule type" value="Genomic_DNA"/>
</dbReference>
<feature type="compositionally biased region" description="Pro residues" evidence="1">
    <location>
        <begin position="607"/>
        <end position="624"/>
    </location>
</feature>
<dbReference type="Proteomes" id="UP000236319">
    <property type="component" value="Unassembled WGS sequence"/>
</dbReference>
<feature type="compositionally biased region" description="Polar residues" evidence="1">
    <location>
        <begin position="672"/>
        <end position="683"/>
    </location>
</feature>
<comment type="caution">
    <text evidence="3">The sequence shown here is derived from an EMBL/GenBank/DDBJ whole genome shotgun (WGS) entry which is preliminary data.</text>
</comment>
<organism evidence="3 4">
    <name type="scientific">Babesia ovata</name>
    <dbReference type="NCBI Taxonomy" id="189622"/>
    <lineage>
        <taxon>Eukaryota</taxon>
        <taxon>Sar</taxon>
        <taxon>Alveolata</taxon>
        <taxon>Apicomplexa</taxon>
        <taxon>Aconoidasida</taxon>
        <taxon>Piroplasmida</taxon>
        <taxon>Babesiidae</taxon>
        <taxon>Babesia</taxon>
    </lineage>
</organism>
<feature type="compositionally biased region" description="Low complexity" evidence="1">
    <location>
        <begin position="557"/>
        <end position="566"/>
    </location>
</feature>
<keyword evidence="2" id="KW-0812">Transmembrane</keyword>
<feature type="compositionally biased region" description="Low complexity" evidence="1">
    <location>
        <begin position="473"/>
        <end position="488"/>
    </location>
</feature>
<dbReference type="VEuPathDB" id="PiroplasmaDB:BOVATA_024400"/>
<evidence type="ECO:0000313" key="4">
    <source>
        <dbReference type="Proteomes" id="UP000236319"/>
    </source>
</evidence>
<protein>
    <submittedName>
        <fullName evidence="3">Ribosome binding protein</fullName>
    </submittedName>
</protein>
<keyword evidence="2" id="KW-1133">Transmembrane helix</keyword>